<evidence type="ECO:0000313" key="2">
    <source>
        <dbReference type="Proteomes" id="UP000003704"/>
    </source>
</evidence>
<sequence>MNARLVERFRHCAALFGETARLMIGLPNYDRYVAHTREKHPEREPMSHAEFVRERQQARYGGSRPGRCC</sequence>
<dbReference type="InterPro" id="IPR007423">
    <property type="entry name" value="Sel_put"/>
</dbReference>
<dbReference type="EMBL" id="AKGD01000001">
    <property type="protein sequence ID" value="EIT71155.1"/>
    <property type="molecule type" value="Genomic_DNA"/>
</dbReference>
<dbReference type="RefSeq" id="WP_007184246.1">
    <property type="nucleotide sequence ID" value="NZ_AKGD01000001.1"/>
</dbReference>
<dbReference type="PANTHER" id="PTHR38453:SF1">
    <property type="entry name" value="CYTOPLASMIC PROTEIN"/>
    <property type="match status" value="1"/>
</dbReference>
<accession>I8TBF6</accession>
<dbReference type="Pfam" id="PF04328">
    <property type="entry name" value="Sel_put"/>
    <property type="match status" value="1"/>
</dbReference>
<dbReference type="Proteomes" id="UP000003704">
    <property type="component" value="Unassembled WGS sequence"/>
</dbReference>
<dbReference type="STRING" id="1172194.WQQ_12920"/>
<dbReference type="AlphaFoldDB" id="I8TBF6"/>
<name>I8TBF6_9GAMM</name>
<reference evidence="1 2" key="1">
    <citation type="journal article" date="2012" name="J. Bacteriol.">
        <title>Genome Sequence of n-Alkane-Degrading Hydrocarboniphaga effusa Strain AP103T (ATCC BAA-332T).</title>
        <authorList>
            <person name="Chang H.K."/>
            <person name="Zylstra G.J."/>
            <person name="Chae J.C."/>
        </authorList>
    </citation>
    <scope>NUCLEOTIDE SEQUENCE [LARGE SCALE GENOMIC DNA]</scope>
    <source>
        <strain evidence="1 2">AP103</strain>
    </source>
</reference>
<dbReference type="OrthoDB" id="9814284at2"/>
<dbReference type="PANTHER" id="PTHR38453">
    <property type="entry name" value="CYTOPLASMIC PROTEIN-RELATED"/>
    <property type="match status" value="1"/>
</dbReference>
<keyword evidence="2" id="KW-1185">Reference proteome</keyword>
<comment type="caution">
    <text evidence="1">The sequence shown here is derived from an EMBL/GenBank/DDBJ whole genome shotgun (WGS) entry which is preliminary data.</text>
</comment>
<proteinExistence type="predicted"/>
<protein>
    <recommendedName>
        <fullName evidence="3">YbdD/YjiX family protein</fullName>
    </recommendedName>
</protein>
<evidence type="ECO:0000313" key="1">
    <source>
        <dbReference type="EMBL" id="EIT71155.1"/>
    </source>
</evidence>
<organism evidence="1 2">
    <name type="scientific">Hydrocarboniphaga effusa AP103</name>
    <dbReference type="NCBI Taxonomy" id="1172194"/>
    <lineage>
        <taxon>Bacteria</taxon>
        <taxon>Pseudomonadati</taxon>
        <taxon>Pseudomonadota</taxon>
        <taxon>Gammaproteobacteria</taxon>
        <taxon>Nevskiales</taxon>
        <taxon>Nevskiaceae</taxon>
        <taxon>Hydrocarboniphaga</taxon>
    </lineage>
</organism>
<evidence type="ECO:0008006" key="3">
    <source>
        <dbReference type="Google" id="ProtNLM"/>
    </source>
</evidence>
<gene>
    <name evidence="1" type="ORF">WQQ_12920</name>
</gene>